<dbReference type="Pfam" id="PF23445">
    <property type="entry name" value="WHD_SNRNP200"/>
    <property type="match status" value="1"/>
</dbReference>
<evidence type="ECO:0000256" key="3">
    <source>
        <dbReference type="ARBA" id="ARBA00022806"/>
    </source>
</evidence>
<dbReference type="InterPro" id="IPR050474">
    <property type="entry name" value="Hel308_SKI2-like"/>
</dbReference>
<dbReference type="PANTHER" id="PTHR47961:SF4">
    <property type="entry name" value="ACTIVATING SIGNAL COINTEGRATOR 1 COMPLEX SUBUNIT 3"/>
    <property type="match status" value="1"/>
</dbReference>
<feature type="compositionally biased region" description="Basic and acidic residues" evidence="5">
    <location>
        <begin position="768"/>
        <end position="796"/>
    </location>
</feature>
<dbReference type="InterPro" id="IPR027417">
    <property type="entry name" value="P-loop_NTPase"/>
</dbReference>
<comment type="caution">
    <text evidence="7">The sequence shown here is derived from an EMBL/GenBank/DDBJ whole genome shotgun (WGS) entry which is preliminary data.</text>
</comment>
<keyword evidence="1" id="KW-0547">Nucleotide-binding</keyword>
<dbReference type="SUPFAM" id="SSF158702">
    <property type="entry name" value="Sec63 N-terminal domain-like"/>
    <property type="match status" value="1"/>
</dbReference>
<evidence type="ECO:0000256" key="4">
    <source>
        <dbReference type="ARBA" id="ARBA00022840"/>
    </source>
</evidence>
<dbReference type="Pfam" id="PF00270">
    <property type="entry name" value="DEAD"/>
    <property type="match status" value="1"/>
</dbReference>
<dbReference type="GO" id="GO:0005524">
    <property type="term" value="F:ATP binding"/>
    <property type="evidence" value="ECO:0007669"/>
    <property type="project" value="UniProtKB-KW"/>
</dbReference>
<proteinExistence type="predicted"/>
<feature type="region of interest" description="Disordered" evidence="5">
    <location>
        <begin position="42"/>
        <end position="91"/>
    </location>
</feature>
<evidence type="ECO:0000313" key="7">
    <source>
        <dbReference type="EMBL" id="KAF5310877.1"/>
    </source>
</evidence>
<dbReference type="FunFam" id="1.10.10.10:FF:000024">
    <property type="entry name" value="U5 small nuclear ribonucleoprotein helicase"/>
    <property type="match status" value="1"/>
</dbReference>
<name>A0A8H5ATT4_9AGAR</name>
<feature type="compositionally biased region" description="Polar residues" evidence="5">
    <location>
        <begin position="749"/>
        <end position="760"/>
    </location>
</feature>
<evidence type="ECO:0000313" key="8">
    <source>
        <dbReference type="Proteomes" id="UP000567179"/>
    </source>
</evidence>
<dbReference type="InterPro" id="IPR004179">
    <property type="entry name" value="Sec63-dom"/>
</dbReference>
<accession>A0A8H5ATT4</accession>
<dbReference type="InterPro" id="IPR011545">
    <property type="entry name" value="DEAD/DEAH_box_helicase_dom"/>
</dbReference>
<dbReference type="SUPFAM" id="SSF52540">
    <property type="entry name" value="P-loop containing nucleoside triphosphate hydrolases"/>
    <property type="match status" value="2"/>
</dbReference>
<dbReference type="PANTHER" id="PTHR47961">
    <property type="entry name" value="DNA POLYMERASE THETA, PUTATIVE (AFU_ORTHOLOGUE AFUA_1G05260)-RELATED"/>
    <property type="match status" value="1"/>
</dbReference>
<dbReference type="AlphaFoldDB" id="A0A8H5ATT4"/>
<evidence type="ECO:0000256" key="5">
    <source>
        <dbReference type="SAM" id="MobiDB-lite"/>
    </source>
</evidence>
<keyword evidence="4" id="KW-0067">ATP-binding</keyword>
<keyword evidence="2" id="KW-0378">Hydrolase</keyword>
<dbReference type="OrthoDB" id="3248834at2759"/>
<dbReference type="Gene3D" id="1.10.10.10">
    <property type="entry name" value="Winged helix-like DNA-binding domain superfamily/Winged helix DNA-binding domain"/>
    <property type="match status" value="1"/>
</dbReference>
<feature type="compositionally biased region" description="Low complexity" evidence="5">
    <location>
        <begin position="43"/>
        <end position="75"/>
    </location>
</feature>
<dbReference type="InterPro" id="IPR057842">
    <property type="entry name" value="WH_MER3"/>
</dbReference>
<dbReference type="GO" id="GO:0016787">
    <property type="term" value="F:hydrolase activity"/>
    <property type="evidence" value="ECO:0007669"/>
    <property type="project" value="UniProtKB-KW"/>
</dbReference>
<sequence>MRACTAVFDFSITETRHVAIIAGDAGGDDVEADMVEEEQLPPAASSVASMTSATTTTLVKPAKPTKPATATTMKPGSTSTESKLSRLPPPPAPPGCVAVTAGSSSSTMAGAKRSALETLKAGLNDKPKASGASGVGGSRTTIEKETITQFVNPDGVVRKILTEGANNVQDSNLSDFLPFGFTIHHTGMPRKDRGVAEELFIDSSVQVLVCTQIYNPEKGRWVELSSQDVLQMLGRVGRPQFDTFGEGLIITNHSKLQYYLSLFNQQLPIESHWQFVSKLADNLNVEIVLETVRNRNEAVQWPGYTYLYVRILKSPAFSSVSADYQQDDEGLVQKRADIIHSAVLLEKCQLIEYKRSTARRLCSCRQMVFVQQSAGRILLAMFEICLKCGWAIPAKAALDLCKMVEKRMWGSIPPLWQFKGVPTKVVCKAEGKQFPWYRYFDLTPPEIGELISILLAAWLTAFVDCLPFRLQAQVQLITRSLLRIDLSIVPDFRWDTWLQRQTFLILVEDVDGEVILFRDNSVLRQQYAEDEHSVTITVPMPKPVFLSHSSVNKIQAQVFWALYTSDENVFNGAPTGSRKTVCAKFALMRLWSKEALRAVRIEPYPEIVELRVKERKAKFKEILSLTGPGESAADLRLLEKGDWHAISRRWHQRKSVQNLGLLIVDEAQLVGGEVGPTYEVVSSGNRYVERQTAEDLGKWMGASEHTIFNFALSARSLDMAIHIQTFTTNRFPSLSYPYLLNARMGASSLPQTAHSTSRADSTPAPPHTDPRATSEFHLRDKELHGRGTRRSSCDFGRDEGVPGRALSSLELDAAKLKSVIPAKQEHACLEVENAEDDLVRNTEVAITLIKIVLESVLSFPVRNKVPP</sequence>
<evidence type="ECO:0000259" key="6">
    <source>
        <dbReference type="SMART" id="SM00973"/>
    </source>
</evidence>
<dbReference type="GO" id="GO:0005634">
    <property type="term" value="C:nucleus"/>
    <property type="evidence" value="ECO:0007669"/>
    <property type="project" value="TreeGrafter"/>
</dbReference>
<keyword evidence="8" id="KW-1185">Reference proteome</keyword>
<feature type="region of interest" description="Disordered" evidence="5">
    <location>
        <begin position="749"/>
        <end position="796"/>
    </location>
</feature>
<organism evidence="7 8">
    <name type="scientific">Psilocybe cf. subviscida</name>
    <dbReference type="NCBI Taxonomy" id="2480587"/>
    <lineage>
        <taxon>Eukaryota</taxon>
        <taxon>Fungi</taxon>
        <taxon>Dikarya</taxon>
        <taxon>Basidiomycota</taxon>
        <taxon>Agaricomycotina</taxon>
        <taxon>Agaricomycetes</taxon>
        <taxon>Agaricomycetidae</taxon>
        <taxon>Agaricales</taxon>
        <taxon>Agaricineae</taxon>
        <taxon>Strophariaceae</taxon>
        <taxon>Psilocybe</taxon>
    </lineage>
</organism>
<dbReference type="EMBL" id="JAACJJ010000057">
    <property type="protein sequence ID" value="KAF5310877.1"/>
    <property type="molecule type" value="Genomic_DNA"/>
</dbReference>
<evidence type="ECO:0000256" key="2">
    <source>
        <dbReference type="ARBA" id="ARBA00022801"/>
    </source>
</evidence>
<dbReference type="InterPro" id="IPR036388">
    <property type="entry name" value="WH-like_DNA-bd_sf"/>
</dbReference>
<dbReference type="GO" id="GO:0004386">
    <property type="term" value="F:helicase activity"/>
    <property type="evidence" value="ECO:0007669"/>
    <property type="project" value="UniProtKB-KW"/>
</dbReference>
<feature type="domain" description="SEC63" evidence="6">
    <location>
        <begin position="284"/>
        <end position="564"/>
    </location>
</feature>
<dbReference type="Proteomes" id="UP000567179">
    <property type="component" value="Unassembled WGS sequence"/>
</dbReference>
<gene>
    <name evidence="7" type="ORF">D9619_007873</name>
</gene>
<dbReference type="Gene3D" id="1.10.150.20">
    <property type="entry name" value="5' to 3' exonuclease, C-terminal subdomain"/>
    <property type="match status" value="1"/>
</dbReference>
<dbReference type="GO" id="GO:0003676">
    <property type="term" value="F:nucleic acid binding"/>
    <property type="evidence" value="ECO:0007669"/>
    <property type="project" value="InterPro"/>
</dbReference>
<evidence type="ECO:0000256" key="1">
    <source>
        <dbReference type="ARBA" id="ARBA00022741"/>
    </source>
</evidence>
<dbReference type="Pfam" id="PF02889">
    <property type="entry name" value="Sec63"/>
    <property type="match status" value="1"/>
</dbReference>
<protein>
    <recommendedName>
        <fullName evidence="6">SEC63 domain-containing protein</fullName>
    </recommendedName>
</protein>
<keyword evidence="3" id="KW-0347">Helicase</keyword>
<reference evidence="7 8" key="1">
    <citation type="journal article" date="2020" name="ISME J.">
        <title>Uncovering the hidden diversity of litter-decomposition mechanisms in mushroom-forming fungi.</title>
        <authorList>
            <person name="Floudas D."/>
            <person name="Bentzer J."/>
            <person name="Ahren D."/>
            <person name="Johansson T."/>
            <person name="Persson P."/>
            <person name="Tunlid A."/>
        </authorList>
    </citation>
    <scope>NUCLEOTIDE SEQUENCE [LARGE SCALE GENOMIC DNA]</scope>
    <source>
        <strain evidence="7 8">CBS 101986</strain>
    </source>
</reference>
<dbReference type="Gene3D" id="3.40.50.300">
    <property type="entry name" value="P-loop containing nucleotide triphosphate hydrolases"/>
    <property type="match status" value="2"/>
</dbReference>
<dbReference type="SMART" id="SM00973">
    <property type="entry name" value="Sec63"/>
    <property type="match status" value="1"/>
</dbReference>